<dbReference type="InterPro" id="IPR021745">
    <property type="entry name" value="CbiG_mid"/>
</dbReference>
<dbReference type="AlphaFoldDB" id="A0A6L5XJ50"/>
<name>A0A6L5XJ50_9BACT</name>
<feature type="domain" description="CobE/GbiG C-terminal" evidence="1">
    <location>
        <begin position="224"/>
        <end position="348"/>
    </location>
</feature>
<organism evidence="4 5">
    <name type="scientific">Desulfovibrio porci</name>
    <dbReference type="NCBI Taxonomy" id="2605782"/>
    <lineage>
        <taxon>Bacteria</taxon>
        <taxon>Pseudomonadati</taxon>
        <taxon>Thermodesulfobacteriota</taxon>
        <taxon>Desulfovibrionia</taxon>
        <taxon>Desulfovibrionales</taxon>
        <taxon>Desulfovibrionaceae</taxon>
        <taxon>Desulfovibrio</taxon>
    </lineage>
</organism>
<evidence type="ECO:0000313" key="5">
    <source>
        <dbReference type="Proteomes" id="UP000477488"/>
    </source>
</evidence>
<dbReference type="SUPFAM" id="SSF159672">
    <property type="entry name" value="CbiG N-terminal domain-like"/>
    <property type="match status" value="1"/>
</dbReference>
<evidence type="ECO:0000259" key="3">
    <source>
        <dbReference type="Pfam" id="PF11761"/>
    </source>
</evidence>
<dbReference type="PANTHER" id="PTHR37477">
    <property type="entry name" value="COBALT-PRECORRIN-5A HYDROLASE"/>
    <property type="match status" value="1"/>
</dbReference>
<dbReference type="Gene3D" id="3.40.50.11220">
    <property type="match status" value="1"/>
</dbReference>
<comment type="caution">
    <text evidence="4">The sequence shown here is derived from an EMBL/GenBank/DDBJ whole genome shotgun (WGS) entry which is preliminary data.</text>
</comment>
<dbReference type="InterPro" id="IPR002750">
    <property type="entry name" value="CobE/GbiG_C"/>
</dbReference>
<dbReference type="Pfam" id="PF11760">
    <property type="entry name" value="CbiG_N"/>
    <property type="match status" value="1"/>
</dbReference>
<gene>
    <name evidence="4" type="ORF">FYJ44_03695</name>
</gene>
<dbReference type="SUPFAM" id="SSF159664">
    <property type="entry name" value="CobE/GbiG C-terminal domain-like"/>
    <property type="match status" value="1"/>
</dbReference>
<evidence type="ECO:0000313" key="4">
    <source>
        <dbReference type="EMBL" id="MSS27164.1"/>
    </source>
</evidence>
<dbReference type="EMBL" id="VUMH01000002">
    <property type="protein sequence ID" value="MSS27164.1"/>
    <property type="molecule type" value="Genomic_DNA"/>
</dbReference>
<proteinExistence type="predicted"/>
<dbReference type="InterPro" id="IPR036518">
    <property type="entry name" value="CobE/GbiG_C_sf"/>
</dbReference>
<dbReference type="Pfam" id="PF11761">
    <property type="entry name" value="CbiG_mid"/>
    <property type="match status" value="1"/>
</dbReference>
<dbReference type="GO" id="GO:0009236">
    <property type="term" value="P:cobalamin biosynthetic process"/>
    <property type="evidence" value="ECO:0007669"/>
    <property type="project" value="InterPro"/>
</dbReference>
<dbReference type="Gene3D" id="3.30.420.180">
    <property type="entry name" value="CobE/GbiG C-terminal domain"/>
    <property type="match status" value="1"/>
</dbReference>
<protein>
    <submittedName>
        <fullName evidence="4">Cobalamin biosynthesis protein CbiG</fullName>
    </submittedName>
</protein>
<keyword evidence="5" id="KW-1185">Reference proteome</keyword>
<feature type="domain" description="Cobalamin biosynthesis central region" evidence="3">
    <location>
        <begin position="135"/>
        <end position="213"/>
    </location>
</feature>
<dbReference type="InterPro" id="IPR052553">
    <property type="entry name" value="CbiG_hydrolase"/>
</dbReference>
<reference evidence="4 5" key="1">
    <citation type="submission" date="2019-09" db="EMBL/GenBank/DDBJ databases">
        <title>In-depth cultivation of the pig gut microbiome towards novel bacterial diversity and tailored functional studies.</title>
        <authorList>
            <person name="Wylensek D."/>
            <person name="Hitch T.C.A."/>
            <person name="Clavel T."/>
        </authorList>
    </citation>
    <scope>NUCLEOTIDE SEQUENCE [LARGE SCALE GENOMIC DNA]</scope>
    <source>
        <strain evidence="4 5">PG-178-WT-4</strain>
    </source>
</reference>
<dbReference type="Proteomes" id="UP000477488">
    <property type="component" value="Unassembled WGS sequence"/>
</dbReference>
<dbReference type="Pfam" id="PF01890">
    <property type="entry name" value="CbiG_C"/>
    <property type="match status" value="1"/>
</dbReference>
<dbReference type="InterPro" id="IPR021744">
    <property type="entry name" value="CbiG_N"/>
</dbReference>
<evidence type="ECO:0000259" key="2">
    <source>
        <dbReference type="Pfam" id="PF11760"/>
    </source>
</evidence>
<sequence>MPAAPWCAPDGRNVATCRISAPARLAEADICPFDDLAAFLAREYRRHTAHVFVGATGIAVRVLAPLLRHKSQDPPVVVLDPAGRFVISLLSGHWGGGNALARHLAVLLQATPVITTASDQTAEQDRVQAAIAPAALDLLIRDAGLRILDWERLPQAQAALLEGRPLRLWDPCRALPAALPPRFERLPEDWNHEDDARETLPLLAAHWRHLPPSPGLLRLAVPRLYAGLGCRRGIPKDAALAALTELCGAHDLELQAVASLATVTEKADEPALRATAARLRIPLRTFPAGELARCATPNPSEAAGRRFNQPPFSVCEASALLAARADGHSAGLLLPKTAIQSCLTIAVALAVPVTPTPQTA</sequence>
<dbReference type="InterPro" id="IPR038029">
    <property type="entry name" value="GbiG_N_sf"/>
</dbReference>
<dbReference type="PANTHER" id="PTHR37477:SF1">
    <property type="entry name" value="COBALT-PRECORRIN-5A HYDROLASE"/>
    <property type="match status" value="1"/>
</dbReference>
<evidence type="ECO:0000259" key="1">
    <source>
        <dbReference type="Pfam" id="PF01890"/>
    </source>
</evidence>
<feature type="domain" description="Cobalamin synthesis G N-terminal" evidence="2">
    <location>
        <begin position="40"/>
        <end position="119"/>
    </location>
</feature>
<accession>A0A6L5XJ50</accession>